<dbReference type="PROSITE" id="PS00135">
    <property type="entry name" value="TRYPSIN_SER"/>
    <property type="match status" value="1"/>
</dbReference>
<keyword evidence="4 9" id="KW-0645">Protease</keyword>
<dbReference type="Pfam" id="PF00089">
    <property type="entry name" value="Trypsin"/>
    <property type="match status" value="1"/>
</dbReference>
<protein>
    <submittedName>
        <fullName evidence="13">Chymotrypsin-2</fullName>
    </submittedName>
</protein>
<keyword evidence="10" id="KW-0812">Transmembrane</keyword>
<dbReference type="SUPFAM" id="SSF50494">
    <property type="entry name" value="Trypsin-like serine proteases"/>
    <property type="match status" value="1"/>
</dbReference>
<dbReference type="InterPro" id="IPR033116">
    <property type="entry name" value="TRYPSIN_SER"/>
</dbReference>
<evidence type="ECO:0000313" key="12">
    <source>
        <dbReference type="Proteomes" id="UP001652621"/>
    </source>
</evidence>
<dbReference type="CDD" id="cd00190">
    <property type="entry name" value="Tryp_SPc"/>
    <property type="match status" value="1"/>
</dbReference>
<dbReference type="InterPro" id="IPR050430">
    <property type="entry name" value="Peptidase_S1"/>
</dbReference>
<dbReference type="GO" id="GO:0016485">
    <property type="term" value="P:protein processing"/>
    <property type="evidence" value="ECO:0007669"/>
    <property type="project" value="UniProtKB-ARBA"/>
</dbReference>
<dbReference type="InterPro" id="IPR009003">
    <property type="entry name" value="Peptidase_S1_PA"/>
</dbReference>
<dbReference type="GeneID" id="101891390"/>
<organism evidence="12 13">
    <name type="scientific">Musca domestica</name>
    <name type="common">House fly</name>
    <dbReference type="NCBI Taxonomy" id="7370"/>
    <lineage>
        <taxon>Eukaryota</taxon>
        <taxon>Metazoa</taxon>
        <taxon>Ecdysozoa</taxon>
        <taxon>Arthropoda</taxon>
        <taxon>Hexapoda</taxon>
        <taxon>Insecta</taxon>
        <taxon>Pterygota</taxon>
        <taxon>Neoptera</taxon>
        <taxon>Endopterygota</taxon>
        <taxon>Diptera</taxon>
        <taxon>Brachycera</taxon>
        <taxon>Muscomorpha</taxon>
        <taxon>Muscoidea</taxon>
        <taxon>Muscidae</taxon>
        <taxon>Musca</taxon>
    </lineage>
</organism>
<evidence type="ECO:0000256" key="7">
    <source>
        <dbReference type="ARBA" id="ARBA00023145"/>
    </source>
</evidence>
<keyword evidence="10" id="KW-1133">Transmembrane helix</keyword>
<dbReference type="GO" id="GO:0004252">
    <property type="term" value="F:serine-type endopeptidase activity"/>
    <property type="evidence" value="ECO:0007669"/>
    <property type="project" value="InterPro"/>
</dbReference>
<accession>A0A9J7IBF8</accession>
<evidence type="ECO:0000256" key="8">
    <source>
        <dbReference type="ARBA" id="ARBA00023157"/>
    </source>
</evidence>
<dbReference type="InterPro" id="IPR001314">
    <property type="entry name" value="Peptidase_S1A"/>
</dbReference>
<comment type="similarity">
    <text evidence="2">Belongs to the peptidase S1 family.</text>
</comment>
<reference evidence="13" key="1">
    <citation type="submission" date="2025-08" db="UniProtKB">
        <authorList>
            <consortium name="RefSeq"/>
        </authorList>
    </citation>
    <scope>IDENTIFICATION</scope>
    <source>
        <strain evidence="13">Aabys</strain>
        <tissue evidence="13">Whole body</tissue>
    </source>
</reference>
<dbReference type="FunFam" id="2.40.10.10:FF:000047">
    <property type="entry name" value="Trypsin eta"/>
    <property type="match status" value="1"/>
</dbReference>
<dbReference type="PANTHER" id="PTHR24276">
    <property type="entry name" value="POLYSERASE-RELATED"/>
    <property type="match status" value="1"/>
</dbReference>
<keyword evidence="12" id="KW-1185">Reference proteome</keyword>
<keyword evidence="6 9" id="KW-0720">Serine protease</keyword>
<gene>
    <name evidence="13" type="primary">LOC101891390</name>
</gene>
<dbReference type="VEuPathDB" id="VectorBase:MDOMA2_002888"/>
<dbReference type="InterPro" id="IPR001254">
    <property type="entry name" value="Trypsin_dom"/>
</dbReference>
<proteinExistence type="inferred from homology"/>
<dbReference type="RefSeq" id="XP_019890239.1">
    <property type="nucleotide sequence ID" value="XM_020034680.2"/>
</dbReference>
<dbReference type="GO" id="GO:0005576">
    <property type="term" value="C:extracellular region"/>
    <property type="evidence" value="ECO:0007669"/>
    <property type="project" value="UniProtKB-SubCell"/>
</dbReference>
<evidence type="ECO:0000256" key="5">
    <source>
        <dbReference type="ARBA" id="ARBA00022801"/>
    </source>
</evidence>
<comment type="subcellular location">
    <subcellularLocation>
        <location evidence="1">Secreted</location>
    </subcellularLocation>
</comment>
<dbReference type="PROSITE" id="PS50240">
    <property type="entry name" value="TRYPSIN_DOM"/>
    <property type="match status" value="1"/>
</dbReference>
<feature type="domain" description="Peptidase S1" evidence="11">
    <location>
        <begin position="46"/>
        <end position="274"/>
    </location>
</feature>
<dbReference type="AlphaFoldDB" id="A0A9J7IBF8"/>
<dbReference type="PRINTS" id="PR00722">
    <property type="entry name" value="CHYMOTRYPSIN"/>
</dbReference>
<evidence type="ECO:0000256" key="2">
    <source>
        <dbReference type="ARBA" id="ARBA00007664"/>
    </source>
</evidence>
<evidence type="ECO:0000259" key="11">
    <source>
        <dbReference type="PROSITE" id="PS50240"/>
    </source>
</evidence>
<sequence>MSLKLNKHQTLCVIGSGNMTITNKDYLRILSVLALFSCAVAFNTKIVNGSLALPGEFPYMVSLRRASSGRHSCGASMLNRVWLLTAAHCVVKAEPHQVNIQYGSNELDRNSTNIANITKIFVHEGYDPSNQYIHDIALMRLDKPASVNKDFVGIRLPDYNSASEPETPATLIGWGLNATGGVVQKQLQKVDLQIFSDEECSRRHGIDIHPTNLCAGVPEGGKGQCSGDSGGPLIVNRTQVGIVSWSRKPCTVYPYPGVFTEVSAYVAWILETILDAEDEEEFGDSQEGLSGIDGILSGDLIGPKNLALLKKLLQ</sequence>
<evidence type="ECO:0000256" key="6">
    <source>
        <dbReference type="ARBA" id="ARBA00022825"/>
    </source>
</evidence>
<keyword evidence="7" id="KW-0865">Zymogen</keyword>
<name>A0A9J7IBF8_MUSDO</name>
<dbReference type="OrthoDB" id="8440449at2759"/>
<dbReference type="Proteomes" id="UP001652621">
    <property type="component" value="Unplaced"/>
</dbReference>
<evidence type="ECO:0000256" key="9">
    <source>
        <dbReference type="RuleBase" id="RU363034"/>
    </source>
</evidence>
<dbReference type="PROSITE" id="PS00134">
    <property type="entry name" value="TRYPSIN_HIS"/>
    <property type="match status" value="1"/>
</dbReference>
<dbReference type="Gene3D" id="2.40.10.10">
    <property type="entry name" value="Trypsin-like serine proteases"/>
    <property type="match status" value="1"/>
</dbReference>
<keyword evidence="3" id="KW-0964">Secreted</keyword>
<evidence type="ECO:0000256" key="4">
    <source>
        <dbReference type="ARBA" id="ARBA00022670"/>
    </source>
</evidence>
<keyword evidence="5 9" id="KW-0378">Hydrolase</keyword>
<evidence type="ECO:0000256" key="3">
    <source>
        <dbReference type="ARBA" id="ARBA00022525"/>
    </source>
</evidence>
<keyword evidence="10" id="KW-0472">Membrane</keyword>
<evidence type="ECO:0000256" key="1">
    <source>
        <dbReference type="ARBA" id="ARBA00004613"/>
    </source>
</evidence>
<dbReference type="InterPro" id="IPR018114">
    <property type="entry name" value="TRYPSIN_HIS"/>
</dbReference>
<dbReference type="PANTHER" id="PTHR24276:SF98">
    <property type="entry name" value="FI18310P1-RELATED"/>
    <property type="match status" value="1"/>
</dbReference>
<feature type="transmembrane region" description="Helical" evidence="10">
    <location>
        <begin position="26"/>
        <end position="44"/>
    </location>
</feature>
<keyword evidence="8" id="KW-1015">Disulfide bond</keyword>
<dbReference type="KEGG" id="mde:101891390"/>
<evidence type="ECO:0000256" key="10">
    <source>
        <dbReference type="SAM" id="Phobius"/>
    </source>
</evidence>
<dbReference type="SMART" id="SM00020">
    <property type="entry name" value="Tryp_SPc"/>
    <property type="match status" value="1"/>
</dbReference>
<dbReference type="InterPro" id="IPR043504">
    <property type="entry name" value="Peptidase_S1_PA_chymotrypsin"/>
</dbReference>
<evidence type="ECO:0000313" key="13">
    <source>
        <dbReference type="RefSeq" id="XP_019890239.1"/>
    </source>
</evidence>